<sequence>MMSKKGIKIKQFDITDCGAACLASVCAYYGLQFPIARIRQYAFTDQKGTNILGLIEAANKLGLSAKGVRAKFEALYIVPKPVIAHVIVHEQLQHFVVIYKVEKKKEYIEYMDPGDGRMHRVTNQEFEKMWTGVLVLLEPEETFKTGNMKTGMTKKFFSLLAPHKSVMLQAVFGALIYSILGLSTSIYVGKITDYVLVDKNINLLNLMGVIMLVILLLRTFIGAMKSILALKTGQRIDAALILGYYKHLLTLPQQFFDTMRVGEIISRVNDAVKIRNFINNVSLDLVVNIMILVFSVCLMFVYSWELALITLVSAPLFLLIFWGFNKLNRKYQRGIMESSADLEAQLVESLNSISTIKRFGIEEYANLKTETRFVHLLKNTYRSIYGSIMAQGGIQFVSTGITIAILWLGSILVVDQELTPGALMVFYSLVGYVISPIGSLISSNQTIQDALIAADRLFQIMDLEREQDNNQKIILEPDMVGDITFENVSFRYGSRKDVFKELGLKIEKGKTTAIVGESGSGKTTLISLLQHIYPIQEGRIRIGDYDIAQIDNRSLRRRVGTVPQQIELFAGSIAENIAVGDLHPDMKKIVDLTEQLGLKDFIDGLPKDYRTYIGEHGASLSGGERQRLAIARALYKEPEILIFDEATSSLDSISERYVKQTLDALARKGKTIIVIAHRLSTVKNADKIVVIDKGQVIEAGTHEELFNSNGMYHRLWKEQFDEIG</sequence>
<dbReference type="InterPro" id="IPR039421">
    <property type="entry name" value="Type_1_exporter"/>
</dbReference>
<dbReference type="PROSITE" id="PS50893">
    <property type="entry name" value="ABC_TRANSPORTER_2"/>
    <property type="match status" value="1"/>
</dbReference>
<feature type="domain" description="Peptidase C39" evidence="15">
    <location>
        <begin position="11"/>
        <end position="137"/>
    </location>
</feature>
<keyword evidence="8" id="KW-0067">ATP-binding</keyword>
<name>A0A0K2HPT4_9BACT</name>
<dbReference type="SMART" id="SM00382">
    <property type="entry name" value="AAA"/>
    <property type="match status" value="1"/>
</dbReference>
<evidence type="ECO:0000313" key="19">
    <source>
        <dbReference type="Proteomes" id="UP000294834"/>
    </source>
</evidence>
<dbReference type="InterPro" id="IPR011527">
    <property type="entry name" value="ABC1_TM_dom"/>
</dbReference>
<dbReference type="Gene3D" id="3.40.50.300">
    <property type="entry name" value="P-loop containing nucleotide triphosphate hydrolases"/>
    <property type="match status" value="1"/>
</dbReference>
<dbReference type="InterPro" id="IPR017871">
    <property type="entry name" value="ABC_transporter-like_CS"/>
</dbReference>
<gene>
    <name evidence="18" type="ORF">E1J06_20415</name>
    <name evidence="16" type="ORF">F2Z07_03230</name>
    <name evidence="17" type="ORF">KSU80_10080</name>
</gene>
<dbReference type="PANTHER" id="PTHR43394">
    <property type="entry name" value="ATP-DEPENDENT PERMEASE MDL1, MITOCHONDRIAL"/>
    <property type="match status" value="1"/>
</dbReference>
<evidence type="ECO:0000256" key="8">
    <source>
        <dbReference type="ARBA" id="ARBA00022840"/>
    </source>
</evidence>
<dbReference type="Gene3D" id="1.20.1560.10">
    <property type="entry name" value="ABC transporter type 1, transmembrane domain"/>
    <property type="match status" value="1"/>
</dbReference>
<dbReference type="InterPro" id="IPR003593">
    <property type="entry name" value="AAA+_ATPase"/>
</dbReference>
<dbReference type="EMBL" id="JAHOAX010000008">
    <property type="protein sequence ID" value="MBV3123523.1"/>
    <property type="molecule type" value="Genomic_DNA"/>
</dbReference>
<dbReference type="Pfam" id="PF00664">
    <property type="entry name" value="ABC_membrane"/>
    <property type="match status" value="1"/>
</dbReference>
<feature type="domain" description="ABC transporter" evidence="13">
    <location>
        <begin position="483"/>
        <end position="718"/>
    </location>
</feature>
<dbReference type="PANTHER" id="PTHR43394:SF1">
    <property type="entry name" value="ATP-BINDING CASSETTE SUB-FAMILY B MEMBER 10, MITOCHONDRIAL"/>
    <property type="match status" value="1"/>
</dbReference>
<dbReference type="GO" id="GO:0005524">
    <property type="term" value="F:ATP binding"/>
    <property type="evidence" value="ECO:0007669"/>
    <property type="project" value="UniProtKB-KW"/>
</dbReference>
<evidence type="ECO:0000256" key="7">
    <source>
        <dbReference type="ARBA" id="ARBA00022801"/>
    </source>
</evidence>
<evidence type="ECO:0000256" key="12">
    <source>
        <dbReference type="SAM" id="Phobius"/>
    </source>
</evidence>
<evidence type="ECO:0000256" key="5">
    <source>
        <dbReference type="ARBA" id="ARBA00022692"/>
    </source>
</evidence>
<reference evidence="18 19" key="2">
    <citation type="journal article" date="2019" name="Nat. Microbiol.">
        <title>Genomic variation and strain-specific functional adaptation in the human gut microbiome during early life.</title>
        <authorList>
            <person name="Vatanen T."/>
            <person name="Plichta D.R."/>
            <person name="Somani J."/>
            <person name="Munch P.C."/>
            <person name="Arthur T.D."/>
            <person name="Hall A.B."/>
            <person name="Rudolf S."/>
            <person name="Oakeley E.J."/>
            <person name="Ke X."/>
            <person name="Young R.A."/>
            <person name="Haiser H.J."/>
            <person name="Kolde R."/>
            <person name="Yassour M."/>
            <person name="Luopajarvi K."/>
            <person name="Siljander H."/>
            <person name="Virtanen S.M."/>
            <person name="Ilonen J."/>
            <person name="Uibo R."/>
            <person name="Tillmann V."/>
            <person name="Mokurov S."/>
            <person name="Dorshakova N."/>
            <person name="Porter J.A."/>
            <person name="McHardy A.C."/>
            <person name="Lahdesmaki H."/>
            <person name="Vlamakis H."/>
            <person name="Huttenhower C."/>
            <person name="Knip M."/>
            <person name="Xavier R.J."/>
        </authorList>
    </citation>
    <scope>NUCLEOTIDE SEQUENCE [LARGE SCALE GENOMIC DNA]</scope>
    <source>
        <strain evidence="18 19">RJX1052</strain>
    </source>
</reference>
<dbReference type="GO" id="GO:0005886">
    <property type="term" value="C:plasma membrane"/>
    <property type="evidence" value="ECO:0007669"/>
    <property type="project" value="UniProtKB-SubCell"/>
</dbReference>
<dbReference type="SUPFAM" id="SSF90123">
    <property type="entry name" value="ABC transporter transmembrane region"/>
    <property type="match status" value="1"/>
</dbReference>
<dbReference type="GO" id="GO:0043214">
    <property type="term" value="F:ABC-type bacteriocin transporter activity"/>
    <property type="evidence" value="ECO:0007669"/>
    <property type="project" value="InterPro"/>
</dbReference>
<dbReference type="KEGG" id="bdh:GV66_06030"/>
<evidence type="ECO:0000259" key="14">
    <source>
        <dbReference type="PROSITE" id="PS50929"/>
    </source>
</evidence>
<organism evidence="16 20">
    <name type="scientific">Phocaeicola dorei</name>
    <dbReference type="NCBI Taxonomy" id="357276"/>
    <lineage>
        <taxon>Bacteria</taxon>
        <taxon>Pseudomonadati</taxon>
        <taxon>Bacteroidota</taxon>
        <taxon>Bacteroidia</taxon>
        <taxon>Bacteroidales</taxon>
        <taxon>Bacteroidaceae</taxon>
        <taxon>Phocaeicola</taxon>
    </lineage>
</organism>
<dbReference type="InterPro" id="IPR003439">
    <property type="entry name" value="ABC_transporter-like_ATP-bd"/>
</dbReference>
<dbReference type="EMBL" id="SLTX01000002">
    <property type="protein sequence ID" value="TDB03535.1"/>
    <property type="molecule type" value="Genomic_DNA"/>
</dbReference>
<evidence type="ECO:0000313" key="18">
    <source>
        <dbReference type="EMBL" id="TDB03535.1"/>
    </source>
</evidence>
<accession>A0A0K2HPT4</accession>
<dbReference type="PROSITE" id="PS00211">
    <property type="entry name" value="ABC_TRANSPORTER_1"/>
    <property type="match status" value="1"/>
</dbReference>
<evidence type="ECO:0000259" key="13">
    <source>
        <dbReference type="PROSITE" id="PS50893"/>
    </source>
</evidence>
<reference evidence="16 20" key="1">
    <citation type="journal article" date="2019" name="Nat. Med.">
        <title>A library of human gut bacterial isolates paired with longitudinal multiomics data enables mechanistic microbiome research.</title>
        <authorList>
            <person name="Poyet M."/>
            <person name="Groussin M."/>
            <person name="Gibbons S.M."/>
            <person name="Avila-Pacheco J."/>
            <person name="Jiang X."/>
            <person name="Kearney S.M."/>
            <person name="Perrotta A.R."/>
            <person name="Berdy B."/>
            <person name="Zhao S."/>
            <person name="Lieberman T.D."/>
            <person name="Swanson P.K."/>
            <person name="Smith M."/>
            <person name="Roesemann S."/>
            <person name="Alexander J.E."/>
            <person name="Rich S.A."/>
            <person name="Livny J."/>
            <person name="Vlamakis H."/>
            <person name="Clish C."/>
            <person name="Bullock K."/>
            <person name="Deik A."/>
            <person name="Scott J."/>
            <person name="Pierce K.A."/>
            <person name="Xavier R.J."/>
            <person name="Alm E.J."/>
        </authorList>
    </citation>
    <scope>NUCLEOTIDE SEQUENCE [LARGE SCALE GENOMIC DNA]</scope>
    <source>
        <strain evidence="16 20">BIOML-A25</strain>
    </source>
</reference>
<keyword evidence="9" id="KW-1278">Translocase</keyword>
<dbReference type="CDD" id="cd18570">
    <property type="entry name" value="ABC_6TM_PCAT1_LagD_like"/>
    <property type="match status" value="1"/>
</dbReference>
<dbReference type="AlphaFoldDB" id="A0A0K2HPT4"/>
<dbReference type="InterPro" id="IPR027417">
    <property type="entry name" value="P-loop_NTPase"/>
</dbReference>
<dbReference type="GO" id="GO:0006508">
    <property type="term" value="P:proteolysis"/>
    <property type="evidence" value="ECO:0007669"/>
    <property type="project" value="UniProtKB-KW"/>
</dbReference>
<dbReference type="CDD" id="cd02418">
    <property type="entry name" value="Peptidase_C39B"/>
    <property type="match status" value="1"/>
</dbReference>
<feature type="transmembrane region" description="Helical" evidence="12">
    <location>
        <begin position="166"/>
        <end position="189"/>
    </location>
</feature>
<feature type="domain" description="ABC transmembrane type-1" evidence="14">
    <location>
        <begin position="170"/>
        <end position="449"/>
    </location>
</feature>
<feature type="transmembrane region" description="Helical" evidence="12">
    <location>
        <begin position="420"/>
        <end position="441"/>
    </location>
</feature>
<feature type="transmembrane region" description="Helical" evidence="12">
    <location>
        <begin position="307"/>
        <end position="324"/>
    </location>
</feature>
<evidence type="ECO:0000313" key="17">
    <source>
        <dbReference type="EMBL" id="MBV3123523.1"/>
    </source>
</evidence>
<dbReference type="Pfam" id="PF00005">
    <property type="entry name" value="ABC_tran"/>
    <property type="match status" value="1"/>
</dbReference>
<keyword evidence="7" id="KW-0378">Hydrolase</keyword>
<evidence type="ECO:0000256" key="9">
    <source>
        <dbReference type="ARBA" id="ARBA00022967"/>
    </source>
</evidence>
<dbReference type="RefSeq" id="WP_007847933.1">
    <property type="nucleotide sequence ID" value="NZ_BAABYF010000001.1"/>
</dbReference>
<dbReference type="Gene3D" id="3.90.70.10">
    <property type="entry name" value="Cysteine proteinases"/>
    <property type="match status" value="1"/>
</dbReference>
<dbReference type="InterPro" id="IPR036640">
    <property type="entry name" value="ABC1_TM_sf"/>
</dbReference>
<evidence type="ECO:0000256" key="2">
    <source>
        <dbReference type="ARBA" id="ARBA00022448"/>
    </source>
</evidence>
<evidence type="ECO:0000256" key="4">
    <source>
        <dbReference type="ARBA" id="ARBA00022670"/>
    </source>
</evidence>
<dbReference type="PROSITE" id="PS50990">
    <property type="entry name" value="PEPTIDASE_C39"/>
    <property type="match status" value="1"/>
</dbReference>
<proteinExistence type="predicted"/>
<evidence type="ECO:0000256" key="11">
    <source>
        <dbReference type="ARBA" id="ARBA00023136"/>
    </source>
</evidence>
<dbReference type="NCBIfam" id="TIGR01193">
    <property type="entry name" value="bacteriocin_ABC"/>
    <property type="match status" value="1"/>
</dbReference>
<keyword evidence="4" id="KW-0645">Protease</keyword>
<dbReference type="Proteomes" id="UP000294834">
    <property type="component" value="Unassembled WGS sequence"/>
</dbReference>
<dbReference type="InterPro" id="IPR005897">
    <property type="entry name" value="Pept_C39_ABC_bacteriocin"/>
</dbReference>
<dbReference type="Proteomes" id="UP000481700">
    <property type="component" value="Unassembled WGS sequence"/>
</dbReference>
<dbReference type="GO" id="GO:0015421">
    <property type="term" value="F:ABC-type oligopeptide transporter activity"/>
    <property type="evidence" value="ECO:0007669"/>
    <property type="project" value="TreeGrafter"/>
</dbReference>
<keyword evidence="6" id="KW-0547">Nucleotide-binding</keyword>
<evidence type="ECO:0000313" key="16">
    <source>
        <dbReference type="EMBL" id="KAA5323431.1"/>
    </source>
</evidence>
<comment type="caution">
    <text evidence="16">The sequence shown here is derived from an EMBL/GenBank/DDBJ whole genome shotgun (WGS) entry which is preliminary data.</text>
</comment>
<feature type="transmembrane region" description="Helical" evidence="12">
    <location>
        <begin position="281"/>
        <end position="301"/>
    </location>
</feature>
<dbReference type="InterPro" id="IPR005074">
    <property type="entry name" value="Peptidase_C39"/>
</dbReference>
<dbReference type="PROSITE" id="PS50929">
    <property type="entry name" value="ABC_TM1F"/>
    <property type="match status" value="1"/>
</dbReference>
<dbReference type="FunFam" id="3.40.50.300:FF:000218">
    <property type="entry name" value="Multidrug ABC transporter ATP-binding protein"/>
    <property type="match status" value="1"/>
</dbReference>
<dbReference type="EMBL" id="VVZV01000003">
    <property type="protein sequence ID" value="KAA5323431.1"/>
    <property type="molecule type" value="Genomic_DNA"/>
</dbReference>
<comment type="subcellular location">
    <subcellularLocation>
        <location evidence="1">Cell membrane</location>
        <topology evidence="1">Multi-pass membrane protein</topology>
    </subcellularLocation>
</comment>
<dbReference type="GO" id="GO:0008234">
    <property type="term" value="F:cysteine-type peptidase activity"/>
    <property type="evidence" value="ECO:0007669"/>
    <property type="project" value="InterPro"/>
</dbReference>
<evidence type="ECO:0000256" key="3">
    <source>
        <dbReference type="ARBA" id="ARBA00022475"/>
    </source>
</evidence>
<dbReference type="SUPFAM" id="SSF52540">
    <property type="entry name" value="P-loop containing nucleoside triphosphate hydrolases"/>
    <property type="match status" value="1"/>
</dbReference>
<reference evidence="17" key="3">
    <citation type="submission" date="2021-06" db="EMBL/GenBank/DDBJ databases">
        <title>Collection of gut derived symbiotic bacterial strains cultured from healthy donors.</title>
        <authorList>
            <person name="Lin H."/>
            <person name="Littmann E."/>
            <person name="Pamer E.G."/>
        </authorList>
    </citation>
    <scope>NUCLEOTIDE SEQUENCE</scope>
    <source>
        <strain evidence="17">MSK.5.10</strain>
    </source>
</reference>
<keyword evidence="11 12" id="KW-0472">Membrane</keyword>
<keyword evidence="3" id="KW-1003">Cell membrane</keyword>
<evidence type="ECO:0000256" key="6">
    <source>
        <dbReference type="ARBA" id="ARBA00022741"/>
    </source>
</evidence>
<keyword evidence="2" id="KW-0813">Transport</keyword>
<evidence type="ECO:0000313" key="20">
    <source>
        <dbReference type="Proteomes" id="UP000481700"/>
    </source>
</evidence>
<keyword evidence="5 12" id="KW-0812">Transmembrane</keyword>
<evidence type="ECO:0000256" key="1">
    <source>
        <dbReference type="ARBA" id="ARBA00004651"/>
    </source>
</evidence>
<dbReference type="Pfam" id="PF03412">
    <property type="entry name" value="Peptidase_C39"/>
    <property type="match status" value="1"/>
</dbReference>
<keyword evidence="10 12" id="KW-1133">Transmembrane helix</keyword>
<evidence type="ECO:0000259" key="15">
    <source>
        <dbReference type="PROSITE" id="PS50990"/>
    </source>
</evidence>
<dbReference type="GO" id="GO:0016887">
    <property type="term" value="F:ATP hydrolysis activity"/>
    <property type="evidence" value="ECO:0007669"/>
    <property type="project" value="InterPro"/>
</dbReference>
<protein>
    <submittedName>
        <fullName evidence="16">Peptidase domain-containing ABC transporter</fullName>
    </submittedName>
</protein>
<feature type="transmembrane region" description="Helical" evidence="12">
    <location>
        <begin position="392"/>
        <end position="414"/>
    </location>
</feature>
<evidence type="ECO:0000256" key="10">
    <source>
        <dbReference type="ARBA" id="ARBA00022989"/>
    </source>
</evidence>
<feature type="transmembrane region" description="Helical" evidence="12">
    <location>
        <begin position="201"/>
        <end position="221"/>
    </location>
</feature>
<dbReference type="Proteomes" id="UP000777173">
    <property type="component" value="Unassembled WGS sequence"/>
</dbReference>